<evidence type="ECO:0000256" key="2">
    <source>
        <dbReference type="SAM" id="Phobius"/>
    </source>
</evidence>
<keyword evidence="2" id="KW-0812">Transmembrane</keyword>
<dbReference type="AlphaFoldDB" id="C3ZQZ6"/>
<gene>
    <name evidence="3" type="ORF">BRAFLDRAFT_87499</name>
</gene>
<organism>
    <name type="scientific">Branchiostoma floridae</name>
    <name type="common">Florida lancelet</name>
    <name type="synonym">Amphioxus</name>
    <dbReference type="NCBI Taxonomy" id="7739"/>
    <lineage>
        <taxon>Eukaryota</taxon>
        <taxon>Metazoa</taxon>
        <taxon>Chordata</taxon>
        <taxon>Cephalochordata</taxon>
        <taxon>Leptocardii</taxon>
        <taxon>Amphioxiformes</taxon>
        <taxon>Branchiostomatidae</taxon>
        <taxon>Branchiostoma</taxon>
    </lineage>
</organism>
<feature type="region of interest" description="Disordered" evidence="1">
    <location>
        <begin position="82"/>
        <end position="107"/>
    </location>
</feature>
<reference evidence="3" key="1">
    <citation type="journal article" date="2008" name="Nature">
        <title>The amphioxus genome and the evolution of the chordate karyotype.</title>
        <authorList>
            <consortium name="US DOE Joint Genome Institute (JGI-PGF)"/>
            <person name="Putnam N.H."/>
            <person name="Butts T."/>
            <person name="Ferrier D.E.K."/>
            <person name="Furlong R.F."/>
            <person name="Hellsten U."/>
            <person name="Kawashima T."/>
            <person name="Robinson-Rechavi M."/>
            <person name="Shoguchi E."/>
            <person name="Terry A."/>
            <person name="Yu J.-K."/>
            <person name="Benito-Gutierrez E.L."/>
            <person name="Dubchak I."/>
            <person name="Garcia-Fernandez J."/>
            <person name="Gibson-Brown J.J."/>
            <person name="Grigoriev I.V."/>
            <person name="Horton A.C."/>
            <person name="de Jong P.J."/>
            <person name="Jurka J."/>
            <person name="Kapitonov V.V."/>
            <person name="Kohara Y."/>
            <person name="Kuroki Y."/>
            <person name="Lindquist E."/>
            <person name="Lucas S."/>
            <person name="Osoegawa K."/>
            <person name="Pennacchio L.A."/>
            <person name="Salamov A.A."/>
            <person name="Satou Y."/>
            <person name="Sauka-Spengler T."/>
            <person name="Schmutz J."/>
            <person name="Shin-I T."/>
            <person name="Toyoda A."/>
            <person name="Bronner-Fraser M."/>
            <person name="Fujiyama A."/>
            <person name="Holland L.Z."/>
            <person name="Holland P.W.H."/>
            <person name="Satoh N."/>
            <person name="Rokhsar D.S."/>
        </authorList>
    </citation>
    <scope>NUCLEOTIDE SEQUENCE [LARGE SCALE GENOMIC DNA]</scope>
    <source>
        <strain evidence="3">S238N-H82</strain>
        <tissue evidence="3">Testes</tissue>
    </source>
</reference>
<dbReference type="EMBL" id="GG666663">
    <property type="protein sequence ID" value="EEN45037.1"/>
    <property type="molecule type" value="Genomic_DNA"/>
</dbReference>
<keyword evidence="2" id="KW-0472">Membrane</keyword>
<evidence type="ECO:0000313" key="3">
    <source>
        <dbReference type="EMBL" id="EEN45037.1"/>
    </source>
</evidence>
<evidence type="ECO:0000256" key="1">
    <source>
        <dbReference type="SAM" id="MobiDB-lite"/>
    </source>
</evidence>
<proteinExistence type="predicted"/>
<name>C3ZQZ6_BRAFL</name>
<sequence length="107" mass="11608">MPGRDHKNSLTLDVDACSYTSVGRSSITSTPVSLASVERTWNFRINYPPEEHGRRKPATIGTVIVLLFLVVMITVAVIVATGKGGPDQDEQPPVEGMRHCPCSQGCR</sequence>
<feature type="transmembrane region" description="Helical" evidence="2">
    <location>
        <begin position="58"/>
        <end position="80"/>
    </location>
</feature>
<protein>
    <submittedName>
        <fullName evidence="3">Uncharacterized protein</fullName>
    </submittedName>
</protein>
<accession>C3ZQZ6</accession>
<keyword evidence="2" id="KW-1133">Transmembrane helix</keyword>
<dbReference type="InParanoid" id="C3ZQZ6"/>